<evidence type="ECO:0000313" key="2">
    <source>
        <dbReference type="Proteomes" id="UP001146120"/>
    </source>
</evidence>
<dbReference type="Proteomes" id="UP001146120">
    <property type="component" value="Unassembled WGS sequence"/>
</dbReference>
<protein>
    <submittedName>
        <fullName evidence="1">Uncharacterized protein</fullName>
    </submittedName>
</protein>
<name>A0AAV2YRG5_9STRA</name>
<sequence>MANPRAEGGTIGENSTWWLKEDVKRAVGQALDDEDCGRDFVADVQDYVHVSELGAHWETLQTCKGRVSCNLCDTARWSIQQYRKEAKEMLKKFNEALKVKRAKWRSQGKDEDEMHQLRSEMKTQWFPDDSFPDINFADGTDDDILADICESGKFPLNPFCGMAAGFVHGDDDIFNALSAQTVFIGRRLQRSWMCSDQAWIKGELIAGITRSGFLYGVFLVVHRPDY</sequence>
<comment type="caution">
    <text evidence="1">The sequence shown here is derived from an EMBL/GenBank/DDBJ whole genome shotgun (WGS) entry which is preliminary data.</text>
</comment>
<gene>
    <name evidence="1" type="ORF">N0F65_012400</name>
</gene>
<dbReference type="AlphaFoldDB" id="A0AAV2YRG5"/>
<accession>A0AAV2YRG5</accession>
<reference evidence="1" key="1">
    <citation type="submission" date="2022-11" db="EMBL/GenBank/DDBJ databases">
        <authorList>
            <person name="Morgan W.R."/>
            <person name="Tartar A."/>
        </authorList>
    </citation>
    <scope>NUCLEOTIDE SEQUENCE</scope>
    <source>
        <strain evidence="1">ARSEF 373</strain>
    </source>
</reference>
<organism evidence="1 2">
    <name type="scientific">Lagenidium giganteum</name>
    <dbReference type="NCBI Taxonomy" id="4803"/>
    <lineage>
        <taxon>Eukaryota</taxon>
        <taxon>Sar</taxon>
        <taxon>Stramenopiles</taxon>
        <taxon>Oomycota</taxon>
        <taxon>Peronosporomycetes</taxon>
        <taxon>Pythiales</taxon>
        <taxon>Pythiaceae</taxon>
    </lineage>
</organism>
<proteinExistence type="predicted"/>
<reference evidence="1" key="2">
    <citation type="journal article" date="2023" name="Microbiol Resour">
        <title>Decontamination and Annotation of the Draft Genome Sequence of the Oomycete Lagenidium giganteum ARSEF 373.</title>
        <authorList>
            <person name="Morgan W.R."/>
            <person name="Tartar A."/>
        </authorList>
    </citation>
    <scope>NUCLEOTIDE SEQUENCE</scope>
    <source>
        <strain evidence="1">ARSEF 373</strain>
    </source>
</reference>
<keyword evidence="2" id="KW-1185">Reference proteome</keyword>
<evidence type="ECO:0000313" key="1">
    <source>
        <dbReference type="EMBL" id="DAZ95923.1"/>
    </source>
</evidence>
<dbReference type="EMBL" id="DAKRPA010000184">
    <property type="protein sequence ID" value="DAZ95923.1"/>
    <property type="molecule type" value="Genomic_DNA"/>
</dbReference>